<evidence type="ECO:0000313" key="9">
    <source>
        <dbReference type="EMBL" id="TFK97065.1"/>
    </source>
</evidence>
<dbReference type="GO" id="GO:0005829">
    <property type="term" value="C:cytosol"/>
    <property type="evidence" value="ECO:0007669"/>
    <property type="project" value="TreeGrafter"/>
</dbReference>
<proteinExistence type="predicted"/>
<dbReference type="Gene3D" id="1.25.10.10">
    <property type="entry name" value="Leucine-rich Repeat Variant"/>
    <property type="match status" value="1"/>
</dbReference>
<dbReference type="GO" id="GO:0006606">
    <property type="term" value="P:protein import into nucleus"/>
    <property type="evidence" value="ECO:0007669"/>
    <property type="project" value="TreeGrafter"/>
</dbReference>
<feature type="region of interest" description="Disordered" evidence="7">
    <location>
        <begin position="952"/>
        <end position="976"/>
    </location>
</feature>
<evidence type="ECO:0000256" key="7">
    <source>
        <dbReference type="SAM" id="MobiDB-lite"/>
    </source>
</evidence>
<evidence type="ECO:0000256" key="1">
    <source>
        <dbReference type="ARBA" id="ARBA00004123"/>
    </source>
</evidence>
<dbReference type="EMBL" id="ML178851">
    <property type="protein sequence ID" value="TFK97065.1"/>
    <property type="molecule type" value="Genomic_DNA"/>
</dbReference>
<protein>
    <submittedName>
        <fullName evidence="9">Armadillo-type protein</fullName>
    </submittedName>
</protein>
<keyword evidence="10" id="KW-1185">Reference proteome</keyword>
<evidence type="ECO:0000256" key="2">
    <source>
        <dbReference type="ARBA" id="ARBA00004496"/>
    </source>
</evidence>
<sequence>MDLQTLTNLFASTLSPDPNVRKAGEIQIRKISTQEGLITALLQIVASDSVELPVRQAIIVFIKNSARKSYIPPRPDLPALAQVDKEALKANILPLLAASPNRIITVQLSAILKDLVAADYPNQWPGFIDNVKALLLSNDIHQVQAGCFASLEAVRAFRFKQDNEMMPTIIQELYPTLVNIATQMLQSQNPPTADQQIPLMLHLILKTYKTSVLVHLSAHQQSPESLVPWGQLFFAVINLKLPKEIMPEDQESREKNEWWKAKKWAYATLNRLFHKYGNPSQLPSPMQKSYGAFAQHFVTAFAPEILKVYLQQVELLVTGQEWLSEKCQYHAFQFFTECVKPKSTWAQLKPHYERLITSFVFPQMCFTAAKQEEWDSDPIDFIRNTVDEYVTFATPVSSATTFLFSLASNRTKATFMTMLGFINNVLSSNPAAPQRYGALNMIAALGPFIMRHPDVKGSMEQFVVQHVSPAFTAQEPYLRAVACEVIGTVVKAGLQWSSQENLHAQFRSVVTAVDDPELPVKIHAALALTEMMLVHESVKEALTPMVGKIIQDLLKLSDETDLDLLNRSMEVVVELYQAELLPVAAQLTSRLCETYLRLAKESLAQEEIDGQQDLDNINLDGSDDKTYAAMGICKTIYTIISSIDSAPDILNQVQEVVVPVIVFTLENRMLDLYDQMYDLVDNLTFKLRRISPSMWPIFELTYKLFKSDAIDFLDEMLPSLDNFVSYGTDVFRARQDYRQMVVDIYTTSLTSETLGENDRVNGCKLAESILLNLRGQVDDSLEMIIRTALNSKPDTKAYSLANLEVLINAIFYNPAAALHIMEGIQHGSSRSFFDRWFAAINAERGLPRVHDKKLSIVTLSALLDMDAAQVPEGLKEGWVGIVGGILSIFKGYSAAVHERKKMQDDLLLDDSDEDDIDEKYLNLADEEEDVWDEDSAYLEMLAQEGSRLRKAASGKTLGLDDEDLDDEDDDEDDEDEIDEELSYISPLDNVDPYVVFKRALTNFQMKSPQLYQASTTSLDVEKQTLLMETMRIAESAESTPAPST</sequence>
<dbReference type="GO" id="GO:0005635">
    <property type="term" value="C:nuclear envelope"/>
    <property type="evidence" value="ECO:0007669"/>
    <property type="project" value="TreeGrafter"/>
</dbReference>
<evidence type="ECO:0000313" key="10">
    <source>
        <dbReference type="Proteomes" id="UP000305067"/>
    </source>
</evidence>
<dbReference type="PANTHER" id="PTHR10997">
    <property type="entry name" value="IMPORTIN-7, 8, 11"/>
    <property type="match status" value="1"/>
</dbReference>
<keyword evidence="3" id="KW-0813">Transport</keyword>
<gene>
    <name evidence="9" type="ORF">BDV98DRAFT_607854</name>
</gene>
<name>A0A5C3Q4R4_9AGAR</name>
<dbReference type="InterPro" id="IPR016024">
    <property type="entry name" value="ARM-type_fold"/>
</dbReference>
<dbReference type="SUPFAM" id="SSF48371">
    <property type="entry name" value="ARM repeat"/>
    <property type="match status" value="1"/>
</dbReference>
<dbReference type="STRING" id="1884261.A0A5C3Q4R4"/>
<dbReference type="InterPro" id="IPR001494">
    <property type="entry name" value="Importin-beta_N"/>
</dbReference>
<dbReference type="AlphaFoldDB" id="A0A5C3Q4R4"/>
<dbReference type="PROSITE" id="PS50166">
    <property type="entry name" value="IMPORTIN_B_NT"/>
    <property type="match status" value="1"/>
</dbReference>
<keyword evidence="6" id="KW-0539">Nucleus</keyword>
<dbReference type="InterPro" id="IPR011989">
    <property type="entry name" value="ARM-like"/>
</dbReference>
<feature type="compositionally biased region" description="Acidic residues" evidence="7">
    <location>
        <begin position="959"/>
        <end position="976"/>
    </location>
</feature>
<accession>A0A5C3Q4R4</accession>
<keyword evidence="4" id="KW-0963">Cytoplasm</keyword>
<evidence type="ECO:0000256" key="6">
    <source>
        <dbReference type="ARBA" id="ARBA00023242"/>
    </source>
</evidence>
<dbReference type="PANTHER" id="PTHR10997:SF18">
    <property type="entry name" value="D-IMPORTIN 7_RANBP7"/>
    <property type="match status" value="1"/>
</dbReference>
<evidence type="ECO:0000256" key="3">
    <source>
        <dbReference type="ARBA" id="ARBA00022448"/>
    </source>
</evidence>
<organism evidence="9 10">
    <name type="scientific">Pterulicium gracile</name>
    <dbReference type="NCBI Taxonomy" id="1884261"/>
    <lineage>
        <taxon>Eukaryota</taxon>
        <taxon>Fungi</taxon>
        <taxon>Dikarya</taxon>
        <taxon>Basidiomycota</taxon>
        <taxon>Agaricomycotina</taxon>
        <taxon>Agaricomycetes</taxon>
        <taxon>Agaricomycetidae</taxon>
        <taxon>Agaricales</taxon>
        <taxon>Pleurotineae</taxon>
        <taxon>Pterulaceae</taxon>
        <taxon>Pterulicium</taxon>
    </lineage>
</organism>
<evidence type="ECO:0000259" key="8">
    <source>
        <dbReference type="PROSITE" id="PS50166"/>
    </source>
</evidence>
<evidence type="ECO:0000256" key="4">
    <source>
        <dbReference type="ARBA" id="ARBA00022490"/>
    </source>
</evidence>
<comment type="subcellular location">
    <subcellularLocation>
        <location evidence="2">Cytoplasm</location>
    </subcellularLocation>
    <subcellularLocation>
        <location evidence="1">Nucleus</location>
    </subcellularLocation>
</comment>
<feature type="domain" description="Importin N-terminal" evidence="8">
    <location>
        <begin position="24"/>
        <end position="98"/>
    </location>
</feature>
<reference evidence="9 10" key="1">
    <citation type="journal article" date="2019" name="Nat. Ecol. Evol.">
        <title>Megaphylogeny resolves global patterns of mushroom evolution.</title>
        <authorList>
            <person name="Varga T."/>
            <person name="Krizsan K."/>
            <person name="Foldi C."/>
            <person name="Dima B."/>
            <person name="Sanchez-Garcia M."/>
            <person name="Sanchez-Ramirez S."/>
            <person name="Szollosi G.J."/>
            <person name="Szarkandi J.G."/>
            <person name="Papp V."/>
            <person name="Albert L."/>
            <person name="Andreopoulos W."/>
            <person name="Angelini C."/>
            <person name="Antonin V."/>
            <person name="Barry K.W."/>
            <person name="Bougher N.L."/>
            <person name="Buchanan P."/>
            <person name="Buyck B."/>
            <person name="Bense V."/>
            <person name="Catcheside P."/>
            <person name="Chovatia M."/>
            <person name="Cooper J."/>
            <person name="Damon W."/>
            <person name="Desjardin D."/>
            <person name="Finy P."/>
            <person name="Geml J."/>
            <person name="Haridas S."/>
            <person name="Hughes K."/>
            <person name="Justo A."/>
            <person name="Karasinski D."/>
            <person name="Kautmanova I."/>
            <person name="Kiss B."/>
            <person name="Kocsube S."/>
            <person name="Kotiranta H."/>
            <person name="LaButti K.M."/>
            <person name="Lechner B.E."/>
            <person name="Liimatainen K."/>
            <person name="Lipzen A."/>
            <person name="Lukacs Z."/>
            <person name="Mihaltcheva S."/>
            <person name="Morgado L.N."/>
            <person name="Niskanen T."/>
            <person name="Noordeloos M.E."/>
            <person name="Ohm R.A."/>
            <person name="Ortiz-Santana B."/>
            <person name="Ovrebo C."/>
            <person name="Racz N."/>
            <person name="Riley R."/>
            <person name="Savchenko A."/>
            <person name="Shiryaev A."/>
            <person name="Soop K."/>
            <person name="Spirin V."/>
            <person name="Szebenyi C."/>
            <person name="Tomsovsky M."/>
            <person name="Tulloss R.E."/>
            <person name="Uehling J."/>
            <person name="Grigoriev I.V."/>
            <person name="Vagvolgyi C."/>
            <person name="Papp T."/>
            <person name="Martin F.M."/>
            <person name="Miettinen O."/>
            <person name="Hibbett D.S."/>
            <person name="Nagy L.G."/>
        </authorList>
    </citation>
    <scope>NUCLEOTIDE SEQUENCE [LARGE SCALE GENOMIC DNA]</scope>
    <source>
        <strain evidence="9 10">CBS 309.79</strain>
    </source>
</reference>
<evidence type="ECO:0000256" key="5">
    <source>
        <dbReference type="ARBA" id="ARBA00022927"/>
    </source>
</evidence>
<dbReference type="Proteomes" id="UP000305067">
    <property type="component" value="Unassembled WGS sequence"/>
</dbReference>
<dbReference type="OrthoDB" id="760868at2759"/>
<keyword evidence="5" id="KW-0653">Protein transport</keyword>
<dbReference type="Pfam" id="PF03810">
    <property type="entry name" value="IBN_N"/>
    <property type="match status" value="1"/>
</dbReference>
<dbReference type="GO" id="GO:0031267">
    <property type="term" value="F:small GTPase binding"/>
    <property type="evidence" value="ECO:0007669"/>
    <property type="project" value="InterPro"/>
</dbReference>